<accession>A0A1Q9CAU8</accession>
<feature type="non-terminal residue" evidence="1">
    <location>
        <position position="1"/>
    </location>
</feature>
<dbReference type="AlphaFoldDB" id="A0A1Q9CAU8"/>
<protein>
    <submittedName>
        <fullName evidence="1">Uncharacterized protein</fullName>
    </submittedName>
</protein>
<dbReference type="EMBL" id="LSRX01001432">
    <property type="protein sequence ID" value="OLP79947.1"/>
    <property type="molecule type" value="Genomic_DNA"/>
</dbReference>
<proteinExistence type="predicted"/>
<dbReference type="Proteomes" id="UP000186817">
    <property type="component" value="Unassembled WGS sequence"/>
</dbReference>
<reference evidence="1 2" key="1">
    <citation type="submission" date="2016-02" db="EMBL/GenBank/DDBJ databases">
        <title>Genome analysis of coral dinoflagellate symbionts highlights evolutionary adaptations to a symbiotic lifestyle.</title>
        <authorList>
            <person name="Aranda M."/>
            <person name="Li Y."/>
            <person name="Liew Y.J."/>
            <person name="Baumgarten S."/>
            <person name="Simakov O."/>
            <person name="Wilson M."/>
            <person name="Piel J."/>
            <person name="Ashoor H."/>
            <person name="Bougouffa S."/>
            <person name="Bajic V.B."/>
            <person name="Ryu T."/>
            <person name="Ravasi T."/>
            <person name="Bayer T."/>
            <person name="Micklem G."/>
            <person name="Kim H."/>
            <person name="Bhak J."/>
            <person name="Lajeunesse T.C."/>
            <person name="Voolstra C.R."/>
        </authorList>
    </citation>
    <scope>NUCLEOTIDE SEQUENCE [LARGE SCALE GENOMIC DNA]</scope>
    <source>
        <strain evidence="1 2">CCMP2467</strain>
    </source>
</reference>
<organism evidence="1 2">
    <name type="scientific">Symbiodinium microadriaticum</name>
    <name type="common">Dinoflagellate</name>
    <name type="synonym">Zooxanthella microadriatica</name>
    <dbReference type="NCBI Taxonomy" id="2951"/>
    <lineage>
        <taxon>Eukaryota</taxon>
        <taxon>Sar</taxon>
        <taxon>Alveolata</taxon>
        <taxon>Dinophyceae</taxon>
        <taxon>Suessiales</taxon>
        <taxon>Symbiodiniaceae</taxon>
        <taxon>Symbiodinium</taxon>
    </lineage>
</organism>
<dbReference type="OrthoDB" id="6153212at2759"/>
<evidence type="ECO:0000313" key="2">
    <source>
        <dbReference type="Proteomes" id="UP000186817"/>
    </source>
</evidence>
<gene>
    <name evidence="1" type="ORF">AK812_SmicGene39705</name>
</gene>
<comment type="caution">
    <text evidence="1">The sequence shown here is derived from an EMBL/GenBank/DDBJ whole genome shotgun (WGS) entry which is preliminary data.</text>
</comment>
<evidence type="ECO:0000313" key="1">
    <source>
        <dbReference type="EMBL" id="OLP79947.1"/>
    </source>
</evidence>
<sequence>VQELLRIEEVLSAAGPQRTASELLRGSCWRAGRLRPLQAFREADSHFGLRSGMDDDGEHIGMATDSNGCLASVRDIVFASVRDIVFASVRDIVFASVRDIVFASVRDIVFASVRDIVFASVRDIVFASVRDIVFASVRDIVFASVRDIVFASVRDIVFVSNVLSMSLAMLNPGACGYLGRQELGTLAALVDLVSLRACRYFCNIVGLVRAREGPDAGVLEEQDVGKELSRLAAVEACEM</sequence>
<name>A0A1Q9CAU8_SYMMI</name>
<keyword evidence="2" id="KW-1185">Reference proteome</keyword>